<evidence type="ECO:0000256" key="5">
    <source>
        <dbReference type="ARBA" id="ARBA00022692"/>
    </source>
</evidence>
<feature type="transmembrane region" description="Helical" evidence="8">
    <location>
        <begin position="216"/>
        <end position="235"/>
    </location>
</feature>
<comment type="subcellular location">
    <subcellularLocation>
        <location evidence="1">Cell membrane</location>
        <topology evidence="1">Multi-pass membrane protein</topology>
    </subcellularLocation>
</comment>
<keyword evidence="2" id="KW-1003">Cell membrane</keyword>
<feature type="transmembrane region" description="Helical" evidence="8">
    <location>
        <begin position="299"/>
        <end position="321"/>
    </location>
</feature>
<dbReference type="GO" id="GO:0008610">
    <property type="term" value="P:lipid biosynthetic process"/>
    <property type="evidence" value="ECO:0007669"/>
    <property type="project" value="UniProtKB-ARBA"/>
</dbReference>
<dbReference type="Pfam" id="PF13231">
    <property type="entry name" value="PMT_2"/>
    <property type="match status" value="1"/>
</dbReference>
<organism evidence="10">
    <name type="scientific">marine metagenome</name>
    <dbReference type="NCBI Taxonomy" id="408172"/>
    <lineage>
        <taxon>unclassified sequences</taxon>
        <taxon>metagenomes</taxon>
        <taxon>ecological metagenomes</taxon>
    </lineage>
</organism>
<dbReference type="GO" id="GO:0016763">
    <property type="term" value="F:pentosyltransferase activity"/>
    <property type="evidence" value="ECO:0007669"/>
    <property type="project" value="TreeGrafter"/>
</dbReference>
<gene>
    <name evidence="10" type="ORF">METZ01_LOCUS61314</name>
</gene>
<keyword evidence="6 8" id="KW-1133">Transmembrane helix</keyword>
<keyword evidence="7 8" id="KW-0472">Membrane</keyword>
<feature type="domain" description="Glycosyltransferase RgtA/B/C/D-like" evidence="9">
    <location>
        <begin position="69"/>
        <end position="192"/>
    </location>
</feature>
<dbReference type="InterPro" id="IPR050297">
    <property type="entry name" value="LipidA_mod_glycosyltrf_83"/>
</dbReference>
<accession>A0A381SWS8</accession>
<protein>
    <recommendedName>
        <fullName evidence="9">Glycosyltransferase RgtA/B/C/D-like domain-containing protein</fullName>
    </recommendedName>
</protein>
<feature type="transmembrane region" description="Helical" evidence="8">
    <location>
        <begin position="327"/>
        <end position="349"/>
    </location>
</feature>
<feature type="transmembrane region" description="Helical" evidence="8">
    <location>
        <begin position="361"/>
        <end position="383"/>
    </location>
</feature>
<evidence type="ECO:0000259" key="9">
    <source>
        <dbReference type="Pfam" id="PF13231"/>
    </source>
</evidence>
<dbReference type="AlphaFoldDB" id="A0A381SWS8"/>
<keyword evidence="4" id="KW-0808">Transferase</keyword>
<proteinExistence type="predicted"/>
<feature type="transmembrane region" description="Helical" evidence="8">
    <location>
        <begin position="270"/>
        <end position="292"/>
    </location>
</feature>
<dbReference type="InterPro" id="IPR038731">
    <property type="entry name" value="RgtA/B/C-like"/>
</dbReference>
<dbReference type="EMBL" id="UINC01003691">
    <property type="protein sequence ID" value="SVA08460.1"/>
    <property type="molecule type" value="Genomic_DNA"/>
</dbReference>
<dbReference type="PANTHER" id="PTHR33908">
    <property type="entry name" value="MANNOSYLTRANSFERASE YKCB-RELATED"/>
    <property type="match status" value="1"/>
</dbReference>
<evidence type="ECO:0000256" key="4">
    <source>
        <dbReference type="ARBA" id="ARBA00022679"/>
    </source>
</evidence>
<evidence type="ECO:0000256" key="1">
    <source>
        <dbReference type="ARBA" id="ARBA00004651"/>
    </source>
</evidence>
<dbReference type="GO" id="GO:0005886">
    <property type="term" value="C:plasma membrane"/>
    <property type="evidence" value="ECO:0007669"/>
    <property type="project" value="UniProtKB-SubCell"/>
</dbReference>
<evidence type="ECO:0000256" key="2">
    <source>
        <dbReference type="ARBA" id="ARBA00022475"/>
    </source>
</evidence>
<evidence type="ECO:0000256" key="8">
    <source>
        <dbReference type="SAM" id="Phobius"/>
    </source>
</evidence>
<keyword evidence="3" id="KW-0328">Glycosyltransferase</keyword>
<feature type="transmembrane region" description="Helical" evidence="8">
    <location>
        <begin position="113"/>
        <end position="130"/>
    </location>
</feature>
<evidence type="ECO:0000313" key="10">
    <source>
        <dbReference type="EMBL" id="SVA08460.1"/>
    </source>
</evidence>
<name>A0A381SWS8_9ZZZZ</name>
<dbReference type="PANTHER" id="PTHR33908:SF11">
    <property type="entry name" value="MEMBRANE PROTEIN"/>
    <property type="match status" value="1"/>
</dbReference>
<feature type="transmembrane region" description="Helical" evidence="8">
    <location>
        <begin position="161"/>
        <end position="178"/>
    </location>
</feature>
<evidence type="ECO:0000256" key="7">
    <source>
        <dbReference type="ARBA" id="ARBA00023136"/>
    </source>
</evidence>
<reference evidence="10" key="1">
    <citation type="submission" date="2018-05" db="EMBL/GenBank/DDBJ databases">
        <authorList>
            <person name="Lanie J.A."/>
            <person name="Ng W.-L."/>
            <person name="Kazmierczak K.M."/>
            <person name="Andrzejewski T.M."/>
            <person name="Davidsen T.M."/>
            <person name="Wayne K.J."/>
            <person name="Tettelin H."/>
            <person name="Glass J.I."/>
            <person name="Rusch D."/>
            <person name="Podicherti R."/>
            <person name="Tsui H.-C.T."/>
            <person name="Winkler M.E."/>
        </authorList>
    </citation>
    <scope>NUCLEOTIDE SEQUENCE</scope>
</reference>
<evidence type="ECO:0000256" key="3">
    <source>
        <dbReference type="ARBA" id="ARBA00022676"/>
    </source>
</evidence>
<evidence type="ECO:0000256" key="6">
    <source>
        <dbReference type="ARBA" id="ARBA00022989"/>
    </source>
</evidence>
<keyword evidence="5 8" id="KW-0812">Transmembrane</keyword>
<sequence>MYIIVALLLFGIFLRAYQLDRALGGGDENQALLEWVYTPMNYILTPAGDPRFWNWSLGYGFDQIFNNIVLRMMVLLFGEENALAIRAPAFVAGIACLWVVYKIARQISPSKAVARLALLTIAVCPIHIYYSQTARGYSFVMFFSALSIYATLKLLKSDKNFIWGLLLFLSGILSAYTIPLTAVFFLSLAIWILLVLTIPTLKAEFGLHQELISKKFYQFLTIFLLMGVCSVLLYWPHIDGMLQLLNEYDDSKVDSQVAAGNKLIYFIPNFFVKIFPGPLIYFTPFILIGIFWSKTYCFAYRLLPVVILLTTYLFTLITGLAHYPRGYLFNLPLLLIFLASGVIWAGEYLGNLIKQKTSINWMGYSLVGAYAALALTEIFLNYYPSIKTFNVKDYTQKLSSQIQKNDLLLVADGRFYLYARSLYKNNLRNIITDSQLGGIKLIVDNDSNAADYKVNSIQGIPIFLNWKDRFKEKIVFKDRKLFDLENINSISLLPEDFEATTDWHVQSGDGEFSLLKEHKFTGKYSLLAKASPGKDMVLRGLFGDIELNQPHLAVLVWSTKKFASNDKHFMPGLGISYIKKGKKYYSQIPFGKTNAGMNLHVKEKTLGEETYYWQIHSAIGWIHPGKFSLNLFLNCEAGKSIMYDSMRLFLIRKSSPS</sequence>
<feature type="transmembrane region" description="Helical" evidence="8">
    <location>
        <begin position="83"/>
        <end position="101"/>
    </location>
</feature>